<name>A0A0V1DND4_9BILA</name>
<gene>
    <name evidence="1" type="ORF">T11_10924</name>
</gene>
<feature type="non-terminal residue" evidence="1">
    <location>
        <position position="1"/>
    </location>
</feature>
<reference evidence="1 2" key="1">
    <citation type="submission" date="2015-01" db="EMBL/GenBank/DDBJ databases">
        <title>Evolution of Trichinella species and genotypes.</title>
        <authorList>
            <person name="Korhonen P.K."/>
            <person name="Edoardo P."/>
            <person name="Giuseppe L.R."/>
            <person name="Gasser R.B."/>
        </authorList>
    </citation>
    <scope>NUCLEOTIDE SEQUENCE [LARGE SCALE GENOMIC DNA]</scope>
    <source>
        <strain evidence="1">ISS1029</strain>
    </source>
</reference>
<organism evidence="1 2">
    <name type="scientific">Trichinella zimbabwensis</name>
    <dbReference type="NCBI Taxonomy" id="268475"/>
    <lineage>
        <taxon>Eukaryota</taxon>
        <taxon>Metazoa</taxon>
        <taxon>Ecdysozoa</taxon>
        <taxon>Nematoda</taxon>
        <taxon>Enoplea</taxon>
        <taxon>Dorylaimia</taxon>
        <taxon>Trichinellida</taxon>
        <taxon>Trichinellidae</taxon>
        <taxon>Trichinella</taxon>
    </lineage>
</organism>
<dbReference type="AlphaFoldDB" id="A0A0V1DND4"/>
<accession>A0A0V1DND4</accession>
<sequence length="38" mass="4411">LQWFKCAPDKTKSNIRKACSLCTETLYLERKAAISDMF</sequence>
<proteinExistence type="predicted"/>
<evidence type="ECO:0000313" key="2">
    <source>
        <dbReference type="Proteomes" id="UP000055024"/>
    </source>
</evidence>
<comment type="caution">
    <text evidence="1">The sequence shown here is derived from an EMBL/GenBank/DDBJ whole genome shotgun (WGS) entry which is preliminary data.</text>
</comment>
<evidence type="ECO:0000313" key="1">
    <source>
        <dbReference type="EMBL" id="KRY63056.1"/>
    </source>
</evidence>
<dbReference type="Proteomes" id="UP000055024">
    <property type="component" value="Unassembled WGS sequence"/>
</dbReference>
<protein>
    <submittedName>
        <fullName evidence="1">Uncharacterized protein</fullName>
    </submittedName>
</protein>
<dbReference type="EMBL" id="JYDP01009004">
    <property type="protein sequence ID" value="KRY63056.1"/>
    <property type="molecule type" value="Genomic_DNA"/>
</dbReference>
<keyword evidence="2" id="KW-1185">Reference proteome</keyword>